<organism evidence="3 4">
    <name type="scientific">Mikania micrantha</name>
    <name type="common">bitter vine</name>
    <dbReference type="NCBI Taxonomy" id="192012"/>
    <lineage>
        <taxon>Eukaryota</taxon>
        <taxon>Viridiplantae</taxon>
        <taxon>Streptophyta</taxon>
        <taxon>Embryophyta</taxon>
        <taxon>Tracheophyta</taxon>
        <taxon>Spermatophyta</taxon>
        <taxon>Magnoliopsida</taxon>
        <taxon>eudicotyledons</taxon>
        <taxon>Gunneridae</taxon>
        <taxon>Pentapetalae</taxon>
        <taxon>asterids</taxon>
        <taxon>campanulids</taxon>
        <taxon>Asterales</taxon>
        <taxon>Asteraceae</taxon>
        <taxon>Asteroideae</taxon>
        <taxon>Heliantheae alliance</taxon>
        <taxon>Eupatorieae</taxon>
        <taxon>Mikania</taxon>
    </lineage>
</organism>
<dbReference type="PANTHER" id="PTHR10887:SF515">
    <property type="entry name" value="P-LOOP CONTAINING NUCLEOSIDE TRIPHOSPHATE HYDROLASES SUPERFAMILY PROTEIN"/>
    <property type="match status" value="1"/>
</dbReference>
<dbReference type="EMBL" id="SZYD01000012">
    <property type="protein sequence ID" value="KAD4586456.1"/>
    <property type="molecule type" value="Genomic_DNA"/>
</dbReference>
<feature type="domain" description="DNA2/NAM7 helicase-like C-terminal" evidence="2">
    <location>
        <begin position="175"/>
        <end position="244"/>
    </location>
</feature>
<evidence type="ECO:0000259" key="2">
    <source>
        <dbReference type="Pfam" id="PF13087"/>
    </source>
</evidence>
<dbReference type="InterPro" id="IPR027417">
    <property type="entry name" value="P-loop_NTPase"/>
</dbReference>
<gene>
    <name evidence="3" type="ORF">E3N88_24057</name>
</gene>
<name>A0A5N6NEZ5_9ASTR</name>
<reference evidence="3 4" key="1">
    <citation type="submission" date="2019-05" db="EMBL/GenBank/DDBJ databases">
        <title>Mikania micrantha, genome provides insights into the molecular mechanism of rapid growth.</title>
        <authorList>
            <person name="Liu B."/>
        </authorList>
    </citation>
    <scope>NUCLEOTIDE SEQUENCE [LARGE SCALE GENOMIC DNA]</scope>
    <source>
        <strain evidence="3">NLD-2019</strain>
        <tissue evidence="3">Leaf</tissue>
    </source>
</reference>
<evidence type="ECO:0000313" key="4">
    <source>
        <dbReference type="Proteomes" id="UP000326396"/>
    </source>
</evidence>
<dbReference type="Pfam" id="PF13087">
    <property type="entry name" value="AAA_12"/>
    <property type="match status" value="1"/>
</dbReference>
<evidence type="ECO:0000313" key="3">
    <source>
        <dbReference type="EMBL" id="KAD4586456.1"/>
    </source>
</evidence>
<dbReference type="Proteomes" id="UP000326396">
    <property type="component" value="Linkage Group LG2"/>
</dbReference>
<dbReference type="InterPro" id="IPR045055">
    <property type="entry name" value="DNA2/NAM7-like"/>
</dbReference>
<evidence type="ECO:0000256" key="1">
    <source>
        <dbReference type="SAM" id="Phobius"/>
    </source>
</evidence>
<keyword evidence="1" id="KW-0472">Membrane</keyword>
<dbReference type="AlphaFoldDB" id="A0A5N6NEZ5"/>
<accession>A0A5N6NEZ5</accession>
<sequence>MRGPVIYNTLLGVYSRSAEKEGQGAPAPADPAPAGASPVKVEGGLSGAEFNHLILSCSLDDILNDDLHKDKVKKIPLKFESHQHYLGSFVEQLLENFRSKLASSMEIMHIAPRAEVLSLSNTYGCGTLVLRLLLVTRKTNRRDVAKSLTRHYLNGTNRATIIIYCWYFIFLWAMAYAAQVFHIQEKLAEYGKRGGFSLKVKTIDGFQGGEADIIIISVVESNNRRSIGFLSSPQRSNNALPRAR</sequence>
<keyword evidence="1" id="KW-1133">Transmembrane helix</keyword>
<feature type="transmembrane region" description="Helical" evidence="1">
    <location>
        <begin position="161"/>
        <end position="183"/>
    </location>
</feature>
<dbReference type="InterPro" id="IPR041679">
    <property type="entry name" value="DNA2/NAM7-like_C"/>
</dbReference>
<proteinExistence type="predicted"/>
<keyword evidence="4" id="KW-1185">Reference proteome</keyword>
<keyword evidence="1" id="KW-0812">Transmembrane</keyword>
<protein>
    <recommendedName>
        <fullName evidence="2">DNA2/NAM7 helicase-like C-terminal domain-containing protein</fullName>
    </recommendedName>
</protein>
<dbReference type="Gene3D" id="3.40.50.300">
    <property type="entry name" value="P-loop containing nucleotide triphosphate hydrolases"/>
    <property type="match status" value="1"/>
</dbReference>
<dbReference type="OrthoDB" id="6513042at2759"/>
<dbReference type="PANTHER" id="PTHR10887">
    <property type="entry name" value="DNA2/NAM7 HELICASE FAMILY"/>
    <property type="match status" value="1"/>
</dbReference>
<comment type="caution">
    <text evidence="3">The sequence shown here is derived from an EMBL/GenBank/DDBJ whole genome shotgun (WGS) entry which is preliminary data.</text>
</comment>